<reference evidence="6 7" key="1">
    <citation type="submission" date="2018-06" db="EMBL/GenBank/DDBJ databases">
        <title>Genomic Encyclopedia of Type Strains, Phase IV (KMG-IV): sequencing the most valuable type-strain genomes for metagenomic binning, comparative biology and taxonomic classification.</title>
        <authorList>
            <person name="Goeker M."/>
        </authorList>
    </citation>
    <scope>NUCLEOTIDE SEQUENCE [LARGE SCALE GENOMIC DNA]</scope>
    <source>
        <strain evidence="6 7">DSM 27453</strain>
    </source>
</reference>
<evidence type="ECO:0000256" key="1">
    <source>
        <dbReference type="ARBA" id="ARBA00004561"/>
    </source>
</evidence>
<evidence type="ECO:0000313" key="7">
    <source>
        <dbReference type="Proteomes" id="UP000253201"/>
    </source>
</evidence>
<proteinExistence type="inferred from homology"/>
<dbReference type="Gene3D" id="2.60.40.1090">
    <property type="entry name" value="Fimbrial-type adhesion domain"/>
    <property type="match status" value="1"/>
</dbReference>
<comment type="caution">
    <text evidence="6">The sequence shown here is derived from an EMBL/GenBank/DDBJ whole genome shotgun (WGS) entry which is preliminary data.</text>
</comment>
<keyword evidence="7" id="KW-1185">Reference proteome</keyword>
<dbReference type="PANTHER" id="PTHR33420">
    <property type="entry name" value="FIMBRIAL SUBUNIT ELFA-RELATED"/>
    <property type="match status" value="1"/>
</dbReference>
<evidence type="ECO:0000259" key="5">
    <source>
        <dbReference type="Pfam" id="PF00419"/>
    </source>
</evidence>
<dbReference type="InterPro" id="IPR008966">
    <property type="entry name" value="Adhesion_dom_sf"/>
</dbReference>
<keyword evidence="3" id="KW-0732">Signal</keyword>
<dbReference type="PANTHER" id="PTHR33420:SF12">
    <property type="entry name" value="FIMBRIN-LIKE PROTEIN FIMI-RELATED"/>
    <property type="match status" value="1"/>
</dbReference>
<feature type="domain" description="Fimbrial-type adhesion" evidence="5">
    <location>
        <begin position="262"/>
        <end position="410"/>
    </location>
</feature>
<evidence type="ECO:0000256" key="2">
    <source>
        <dbReference type="ARBA" id="ARBA00006671"/>
    </source>
</evidence>
<name>A0ABX9FQT2_9ENTR</name>
<evidence type="ECO:0000256" key="4">
    <source>
        <dbReference type="ARBA" id="ARBA00023263"/>
    </source>
</evidence>
<evidence type="ECO:0000256" key="3">
    <source>
        <dbReference type="ARBA" id="ARBA00022729"/>
    </source>
</evidence>
<comment type="subcellular location">
    <subcellularLocation>
        <location evidence="1">Fimbrium</location>
    </subcellularLocation>
</comment>
<dbReference type="EMBL" id="QNRL01000014">
    <property type="protein sequence ID" value="RBP05864.1"/>
    <property type="molecule type" value="Genomic_DNA"/>
</dbReference>
<dbReference type="InterPro" id="IPR000259">
    <property type="entry name" value="Adhesion_dom_fimbrial"/>
</dbReference>
<accession>A0ABX9FQT2</accession>
<evidence type="ECO:0000313" key="6">
    <source>
        <dbReference type="EMBL" id="RBP05864.1"/>
    </source>
</evidence>
<gene>
    <name evidence="6" type="ORF">DFQ50_11467</name>
</gene>
<comment type="similarity">
    <text evidence="2">Belongs to the fimbrial protein family.</text>
</comment>
<dbReference type="SUPFAM" id="SSF49401">
    <property type="entry name" value="Bacterial adhesins"/>
    <property type="match status" value="1"/>
</dbReference>
<sequence>MTLTHTERHIRWSKLLLILLPFLAGDLNAAVTKIVGNKTYSGSMGSNSGPEGDGNATAYFNTGANIIVIPRASQLQPSNIKLKLGQTDTAANPNTGLIYCTNGGSGEPITLESHLVASPYSYGGHKLFKTNIEGLYFTMHMYNLVSFDTTSTSDFYVGEGNMGREALVLNYSAGCTGNSGKYQALGGLEANVDLEFYNDATFNPDTTGSITLLSDSPYHYTLKNLNPGAGLVSRYIYQIINLDNVTLSSPTCLAAVLSGDSVTQSDTVRLGDYTPKEVIEGVSSVPFAIDLQNCYRVTDIEVKMTTSAPATSPSLLGNTLTRNEAQGVGVEIKGLQNSHYPEVLLLPNDASSVYKAYSDNADPTNGIIGTGSIGTAVSQPLNFTATLKQDSNQRIVSGEFKATAVFSITYP</sequence>
<dbReference type="InterPro" id="IPR050263">
    <property type="entry name" value="Bact_Fimbrial_Adh_Pro"/>
</dbReference>
<dbReference type="InterPro" id="IPR036937">
    <property type="entry name" value="Adhesion_dom_fimbrial_sf"/>
</dbReference>
<dbReference type="RefSeq" id="WP_113859200.1">
    <property type="nucleotide sequence ID" value="NZ_QNRL01000014.1"/>
</dbReference>
<organism evidence="6 7">
    <name type="scientific">Pseudocitrobacter faecalis</name>
    <dbReference type="NCBI Taxonomy" id="1398493"/>
    <lineage>
        <taxon>Bacteria</taxon>
        <taxon>Pseudomonadati</taxon>
        <taxon>Pseudomonadota</taxon>
        <taxon>Gammaproteobacteria</taxon>
        <taxon>Enterobacterales</taxon>
        <taxon>Enterobacteriaceae</taxon>
        <taxon>Pseudocitrobacter</taxon>
    </lineage>
</organism>
<dbReference type="Pfam" id="PF00419">
    <property type="entry name" value="Fimbrial"/>
    <property type="match status" value="1"/>
</dbReference>
<dbReference type="Proteomes" id="UP000253201">
    <property type="component" value="Unassembled WGS sequence"/>
</dbReference>
<protein>
    <submittedName>
        <fullName evidence="6">Type 1 fimbria pilin</fullName>
    </submittedName>
</protein>
<keyword evidence="4" id="KW-0281">Fimbrium</keyword>